<evidence type="ECO:0000259" key="3">
    <source>
        <dbReference type="Pfam" id="PF13473"/>
    </source>
</evidence>
<gene>
    <name evidence="4" type="ORF">A2855_00070</name>
</gene>
<protein>
    <recommendedName>
        <fullName evidence="3">EfeO-type cupredoxin-like domain-containing protein</fullName>
    </recommendedName>
</protein>
<dbReference type="SUPFAM" id="SSF49503">
    <property type="entry name" value="Cupredoxins"/>
    <property type="match status" value="1"/>
</dbReference>
<keyword evidence="2" id="KW-0472">Membrane</keyword>
<sequence>MSQYRTWIRIGIVAAVIVVVAGALVASRWLLSRQSDTNTPDSAARQNLPKPTREEVPVGTVVPEPTSTGLPADVAQPQDVKRSGNESSPYLRTFKVTVANGAVSPANIVAYAGDILTLTFESKDQAYAFAQPDLGLAWQVPAGGFKTFQFQAAAPGKYIYYCPSCGGPDRGPVGYIVAAPK</sequence>
<feature type="compositionally biased region" description="Polar residues" evidence="1">
    <location>
        <begin position="35"/>
        <end position="45"/>
    </location>
</feature>
<evidence type="ECO:0000256" key="2">
    <source>
        <dbReference type="SAM" id="Phobius"/>
    </source>
</evidence>
<dbReference type="EMBL" id="MHKX01000008">
    <property type="protein sequence ID" value="OGY98458.1"/>
    <property type="molecule type" value="Genomic_DNA"/>
</dbReference>
<dbReference type="InterPro" id="IPR028096">
    <property type="entry name" value="EfeO_Cupredoxin"/>
</dbReference>
<name>A0A1G2CAP7_9BACT</name>
<reference evidence="4 5" key="1">
    <citation type="journal article" date="2016" name="Nat. Commun.">
        <title>Thousands of microbial genomes shed light on interconnected biogeochemical processes in an aquifer system.</title>
        <authorList>
            <person name="Anantharaman K."/>
            <person name="Brown C.T."/>
            <person name="Hug L.A."/>
            <person name="Sharon I."/>
            <person name="Castelle C.J."/>
            <person name="Probst A.J."/>
            <person name="Thomas B.C."/>
            <person name="Singh A."/>
            <person name="Wilkins M.J."/>
            <person name="Karaoz U."/>
            <person name="Brodie E.L."/>
            <person name="Williams K.H."/>
            <person name="Hubbard S.S."/>
            <person name="Banfield J.F."/>
        </authorList>
    </citation>
    <scope>NUCLEOTIDE SEQUENCE [LARGE SCALE GENOMIC DNA]</scope>
</reference>
<keyword evidence="2" id="KW-0812">Transmembrane</keyword>
<evidence type="ECO:0000256" key="1">
    <source>
        <dbReference type="SAM" id="MobiDB-lite"/>
    </source>
</evidence>
<evidence type="ECO:0000313" key="4">
    <source>
        <dbReference type="EMBL" id="OGY98458.1"/>
    </source>
</evidence>
<feature type="compositionally biased region" description="Low complexity" evidence="1">
    <location>
        <begin position="57"/>
        <end position="68"/>
    </location>
</feature>
<dbReference type="Gene3D" id="2.60.40.420">
    <property type="entry name" value="Cupredoxins - blue copper proteins"/>
    <property type="match status" value="1"/>
</dbReference>
<organism evidence="4 5">
    <name type="scientific">Candidatus Liptonbacteria bacterium RIFCSPHIGHO2_01_FULL_57_28</name>
    <dbReference type="NCBI Taxonomy" id="1798647"/>
    <lineage>
        <taxon>Bacteria</taxon>
        <taxon>Candidatus Liptoniibacteriota</taxon>
    </lineage>
</organism>
<comment type="caution">
    <text evidence="4">The sequence shown here is derived from an EMBL/GenBank/DDBJ whole genome shotgun (WGS) entry which is preliminary data.</text>
</comment>
<feature type="domain" description="EfeO-type cupredoxin-like" evidence="3">
    <location>
        <begin position="92"/>
        <end position="163"/>
    </location>
</feature>
<dbReference type="STRING" id="1798647.A2855_00070"/>
<accession>A0A1G2CAP7</accession>
<dbReference type="Proteomes" id="UP000179059">
    <property type="component" value="Unassembled WGS sequence"/>
</dbReference>
<dbReference type="Pfam" id="PF13473">
    <property type="entry name" value="Cupredoxin_1"/>
    <property type="match status" value="1"/>
</dbReference>
<dbReference type="AlphaFoldDB" id="A0A1G2CAP7"/>
<keyword evidence="2" id="KW-1133">Transmembrane helix</keyword>
<feature type="region of interest" description="Disordered" evidence="1">
    <location>
        <begin position="35"/>
        <end position="86"/>
    </location>
</feature>
<evidence type="ECO:0000313" key="5">
    <source>
        <dbReference type="Proteomes" id="UP000179059"/>
    </source>
</evidence>
<proteinExistence type="predicted"/>
<dbReference type="InterPro" id="IPR008972">
    <property type="entry name" value="Cupredoxin"/>
</dbReference>
<feature type="transmembrane region" description="Helical" evidence="2">
    <location>
        <begin position="7"/>
        <end position="31"/>
    </location>
</feature>